<gene>
    <name evidence="1" type="ORF">DWV29_05150</name>
</gene>
<dbReference type="Proteomes" id="UP000283880">
    <property type="component" value="Unassembled WGS sequence"/>
</dbReference>
<evidence type="ECO:0000313" key="2">
    <source>
        <dbReference type="Proteomes" id="UP000283880"/>
    </source>
</evidence>
<protein>
    <submittedName>
        <fullName evidence="1">Uncharacterized protein</fullName>
    </submittedName>
</protein>
<dbReference type="OrthoDB" id="2068499at2"/>
<organism evidence="1 2">
    <name type="scientific">Enterocloster asparagiformis</name>
    <dbReference type="NCBI Taxonomy" id="333367"/>
    <lineage>
        <taxon>Bacteria</taxon>
        <taxon>Bacillati</taxon>
        <taxon>Bacillota</taxon>
        <taxon>Clostridia</taxon>
        <taxon>Lachnospirales</taxon>
        <taxon>Lachnospiraceae</taxon>
        <taxon>Enterocloster</taxon>
    </lineage>
</organism>
<name>A0A413FII5_9FIRM</name>
<reference evidence="1 2" key="1">
    <citation type="submission" date="2018-08" db="EMBL/GenBank/DDBJ databases">
        <title>A genome reference for cultivated species of the human gut microbiota.</title>
        <authorList>
            <person name="Zou Y."/>
            <person name="Xue W."/>
            <person name="Luo G."/>
        </authorList>
    </citation>
    <scope>NUCLEOTIDE SEQUENCE [LARGE SCALE GENOMIC DNA]</scope>
    <source>
        <strain evidence="1 2">AF04-15</strain>
    </source>
</reference>
<comment type="caution">
    <text evidence="1">The sequence shown here is derived from an EMBL/GenBank/DDBJ whole genome shotgun (WGS) entry which is preliminary data.</text>
</comment>
<evidence type="ECO:0000313" key="1">
    <source>
        <dbReference type="EMBL" id="RGX31281.1"/>
    </source>
</evidence>
<proteinExistence type="predicted"/>
<dbReference type="RefSeq" id="WP_007715325.1">
    <property type="nucleotide sequence ID" value="NZ_JAWRJJ010000454.1"/>
</dbReference>
<dbReference type="EMBL" id="QSBM01000003">
    <property type="protein sequence ID" value="RGX31281.1"/>
    <property type="molecule type" value="Genomic_DNA"/>
</dbReference>
<accession>A0A413FII5</accession>
<dbReference type="AlphaFoldDB" id="A0A413FII5"/>
<sequence length="132" mass="15289">MDYQTAKKHIYQNMYMNLFIAIADDDIQKGIALIKEETTCDEPTAKCIWCDLKMDYGTKETNPIIKARENYQNEKLFQEYQYRKNAECPYCHSKNTKKISGLSKVGSVALWGVFAVGKVSKQWHCNNCGSEW</sequence>